<keyword evidence="4 11" id="KW-0853">WD repeat</keyword>
<dbReference type="PANTHER" id="PTHR12442:SF11">
    <property type="entry name" value="DYNEIN AXONEMAL INTERMEDIATE CHAIN 1"/>
    <property type="match status" value="1"/>
</dbReference>
<dbReference type="InterPro" id="IPR050687">
    <property type="entry name" value="Dynein_IC"/>
</dbReference>
<keyword evidence="9" id="KW-0206">Cytoskeleton</keyword>
<keyword evidence="3" id="KW-0963">Cytoplasm</keyword>
<evidence type="ECO:0000256" key="11">
    <source>
        <dbReference type="PROSITE-ProRule" id="PRU00221"/>
    </source>
</evidence>
<comment type="subcellular location">
    <subcellularLocation>
        <location evidence="1">Cytoplasm</location>
        <location evidence="1">Cytoskeleton</location>
        <location evidence="1">Cilium axoneme</location>
    </subcellularLocation>
</comment>
<dbReference type="Pfam" id="PF00400">
    <property type="entry name" value="WD40"/>
    <property type="match status" value="1"/>
</dbReference>
<evidence type="ECO:0000256" key="10">
    <source>
        <dbReference type="ARBA" id="ARBA00023273"/>
    </source>
</evidence>
<evidence type="ECO:0000256" key="5">
    <source>
        <dbReference type="ARBA" id="ARBA00022701"/>
    </source>
</evidence>
<accession>A0A8J6B7I1</accession>
<dbReference type="GO" id="GO:0005874">
    <property type="term" value="C:microtubule"/>
    <property type="evidence" value="ECO:0007669"/>
    <property type="project" value="UniProtKB-KW"/>
</dbReference>
<evidence type="ECO:0000256" key="9">
    <source>
        <dbReference type="ARBA" id="ARBA00023212"/>
    </source>
</evidence>
<protein>
    <submittedName>
        <fullName evidence="13">WD domain, G-beta repeat</fullName>
    </submittedName>
</protein>
<evidence type="ECO:0000256" key="12">
    <source>
        <dbReference type="SAM" id="MobiDB-lite"/>
    </source>
</evidence>
<keyword evidence="6" id="KW-0677">Repeat</keyword>
<keyword evidence="10" id="KW-0966">Cell projection</keyword>
<dbReference type="AlphaFoldDB" id="A0A8J6B7I1"/>
<dbReference type="SMART" id="SM00320">
    <property type="entry name" value="WD40"/>
    <property type="match status" value="6"/>
</dbReference>
<keyword evidence="8" id="KW-0505">Motor protein</keyword>
<evidence type="ECO:0000256" key="1">
    <source>
        <dbReference type="ARBA" id="ARBA00004430"/>
    </source>
</evidence>
<comment type="caution">
    <text evidence="13">The sequence shown here is derived from an EMBL/GenBank/DDBJ whole genome shotgun (WGS) entry which is preliminary data.</text>
</comment>
<keyword evidence="5" id="KW-0493">Microtubule</keyword>
<dbReference type="GO" id="GO:0045503">
    <property type="term" value="F:dynein light chain binding"/>
    <property type="evidence" value="ECO:0007669"/>
    <property type="project" value="TreeGrafter"/>
</dbReference>
<dbReference type="SUPFAM" id="SSF50978">
    <property type="entry name" value="WD40 repeat-like"/>
    <property type="match status" value="1"/>
</dbReference>
<organism evidence="13 14">
    <name type="scientific">Carpediemonas membranifera</name>
    <dbReference type="NCBI Taxonomy" id="201153"/>
    <lineage>
        <taxon>Eukaryota</taxon>
        <taxon>Metamonada</taxon>
        <taxon>Carpediemonas-like organisms</taxon>
        <taxon>Carpediemonas</taxon>
    </lineage>
</organism>
<feature type="compositionally biased region" description="Low complexity" evidence="12">
    <location>
        <begin position="181"/>
        <end position="192"/>
    </location>
</feature>
<sequence>MAGTKIKKRAQKVVEKPAEVIKPADQLQLGPKELEEEITRMLRSDNPQAPDNTILFNFNEQHFVASTNTDKNIHHFSQDTILIGQSGAEAEQEEEYLAMKAGDKETKQDDAADDVSEAPEGDTVLRNRFNFSERATQCFTYPYKDKNVTTEAPRIIEVRGTVDQSVIYDAYMADARRKEAAPAASADTASTDVTVLPSTEPHGTKAELGTEALGPLHLMERMISQNTLSSVIADYKFFENPADAKDRSRGSMLPLWKFKYDRASAKAVTAVAWHPEHPDLFAVAYGTRAFLLEGAHPQSFIAVFSLTRPHYPEAVIVTPANICSVAWNPIAPSQLAAGLYSGEIAVYDMARAPALPTDTPTQPLARSTARNGKHLEAAWAVTFWADSVGRGMDIYSTSTDGTAACWTVAKTDIKRASQLPLHDGGMVLAFNPGSDHHYLVGTSSGTILLCSKAYTTHYLREFKGHTLPVSGLSWNRWMPDLFLSAAEDWAVVLWDSKRDAPIARFELDVPVHSVAWSPATSTVFAIARADGKIAVYDLAINRYRPVCQHTVCPHRVTTIAFSETTPVILAGDEKGVTHVLKLSPNLRQKAVFVPPKPKPGQPPVKISPEEIARRSEAMEKEKLEDFVKFAIKSNIAAGMEGQ</sequence>
<dbReference type="InterPro" id="IPR001680">
    <property type="entry name" value="WD40_rpt"/>
</dbReference>
<evidence type="ECO:0000256" key="8">
    <source>
        <dbReference type="ARBA" id="ARBA00023175"/>
    </source>
</evidence>
<feature type="repeat" description="WD" evidence="11">
    <location>
        <begin position="462"/>
        <end position="504"/>
    </location>
</feature>
<dbReference type="OrthoDB" id="24670at2759"/>
<dbReference type="GO" id="GO:0003341">
    <property type="term" value="P:cilium movement"/>
    <property type="evidence" value="ECO:0007669"/>
    <property type="project" value="TreeGrafter"/>
</dbReference>
<name>A0A8J6B7I1_9EUKA</name>
<evidence type="ECO:0000256" key="2">
    <source>
        <dbReference type="ARBA" id="ARBA00011059"/>
    </source>
</evidence>
<dbReference type="PROSITE" id="PS50082">
    <property type="entry name" value="WD_REPEATS_2"/>
    <property type="match status" value="1"/>
</dbReference>
<evidence type="ECO:0000313" key="13">
    <source>
        <dbReference type="EMBL" id="KAG9391632.1"/>
    </source>
</evidence>
<proteinExistence type="inferred from homology"/>
<gene>
    <name evidence="13" type="ORF">J8273_6397</name>
</gene>
<dbReference type="Gene3D" id="2.130.10.10">
    <property type="entry name" value="YVTN repeat-like/Quinoprotein amine dehydrogenase"/>
    <property type="match status" value="2"/>
</dbReference>
<evidence type="ECO:0000256" key="6">
    <source>
        <dbReference type="ARBA" id="ARBA00022737"/>
    </source>
</evidence>
<evidence type="ECO:0000256" key="3">
    <source>
        <dbReference type="ARBA" id="ARBA00022490"/>
    </source>
</evidence>
<dbReference type="GO" id="GO:0045504">
    <property type="term" value="F:dynein heavy chain binding"/>
    <property type="evidence" value="ECO:0007669"/>
    <property type="project" value="TreeGrafter"/>
</dbReference>
<comment type="similarity">
    <text evidence="2">Belongs to the dynein intermediate chain family.</text>
</comment>
<evidence type="ECO:0000256" key="7">
    <source>
        <dbReference type="ARBA" id="ARBA00023017"/>
    </source>
</evidence>
<evidence type="ECO:0000256" key="4">
    <source>
        <dbReference type="ARBA" id="ARBA00022574"/>
    </source>
</evidence>
<dbReference type="GO" id="GO:0036158">
    <property type="term" value="P:outer dynein arm assembly"/>
    <property type="evidence" value="ECO:0007669"/>
    <property type="project" value="TreeGrafter"/>
</dbReference>
<reference evidence="13" key="1">
    <citation type="submission" date="2021-05" db="EMBL/GenBank/DDBJ databases">
        <title>A free-living protist that lacks canonical eukaryotic 1 DNA replication and segregation systems.</title>
        <authorList>
            <person name="Salas-Leiva D.E."/>
            <person name="Tromer E.C."/>
            <person name="Curtis B.A."/>
            <person name="Jerlstrom-Hultqvist J."/>
            <person name="Kolisko M."/>
            <person name="Yi Z."/>
            <person name="Salas-Leiva J.S."/>
            <person name="Gallot-Lavallee L."/>
            <person name="Kops G.J.P.L."/>
            <person name="Archibald J.M."/>
            <person name="Simpson A.G.B."/>
            <person name="Roger A.J."/>
        </authorList>
    </citation>
    <scope>NUCLEOTIDE SEQUENCE</scope>
    <source>
        <strain evidence="13">BICM</strain>
    </source>
</reference>
<dbReference type="PANTHER" id="PTHR12442">
    <property type="entry name" value="DYNEIN INTERMEDIATE CHAIN"/>
    <property type="match status" value="1"/>
</dbReference>
<dbReference type="InterPro" id="IPR015943">
    <property type="entry name" value="WD40/YVTN_repeat-like_dom_sf"/>
</dbReference>
<dbReference type="GO" id="GO:0036157">
    <property type="term" value="C:outer dynein arm"/>
    <property type="evidence" value="ECO:0007669"/>
    <property type="project" value="TreeGrafter"/>
</dbReference>
<dbReference type="EMBL" id="JAHDYR010000053">
    <property type="protein sequence ID" value="KAG9391632.1"/>
    <property type="molecule type" value="Genomic_DNA"/>
</dbReference>
<keyword evidence="14" id="KW-1185">Reference proteome</keyword>
<dbReference type="Proteomes" id="UP000717585">
    <property type="component" value="Unassembled WGS sequence"/>
</dbReference>
<evidence type="ECO:0000313" key="14">
    <source>
        <dbReference type="Proteomes" id="UP000717585"/>
    </source>
</evidence>
<dbReference type="InterPro" id="IPR036322">
    <property type="entry name" value="WD40_repeat_dom_sf"/>
</dbReference>
<feature type="region of interest" description="Disordered" evidence="12">
    <location>
        <begin position="181"/>
        <end position="206"/>
    </location>
</feature>
<keyword evidence="7" id="KW-0243">Dynein</keyword>